<reference evidence="3 4" key="1">
    <citation type="submission" date="2018-01" db="EMBL/GenBank/DDBJ databases">
        <title>Comparison of the Chinese Bamboo Partridge and Red Junglefowl genome sequences highlights the importance of demography in genome evolution.</title>
        <authorList>
            <person name="Tiley G.P."/>
            <person name="Kimball R.T."/>
            <person name="Braun E.L."/>
            <person name="Burleigh J.G."/>
        </authorList>
    </citation>
    <scope>NUCLEOTIDE SEQUENCE [LARGE SCALE GENOMIC DNA]</scope>
    <source>
        <strain evidence="3">RTK389</strain>
        <tissue evidence="3">Blood</tissue>
    </source>
</reference>
<dbReference type="Proteomes" id="UP000237246">
    <property type="component" value="Unassembled WGS sequence"/>
</dbReference>
<keyword evidence="1" id="KW-0560">Oxidoreductase</keyword>
<name>A0A2P4T1T3_BAMTH</name>
<dbReference type="InterPro" id="IPR050425">
    <property type="entry name" value="NAD(P)_dehydrat-like"/>
</dbReference>
<dbReference type="Pfam" id="PF01073">
    <property type="entry name" value="3Beta_HSD"/>
    <property type="match status" value="1"/>
</dbReference>
<evidence type="ECO:0000313" key="3">
    <source>
        <dbReference type="EMBL" id="POI30308.1"/>
    </source>
</evidence>
<dbReference type="OrthoDB" id="2735536at2759"/>
<organism evidence="3 4">
    <name type="scientific">Bambusicola thoracicus</name>
    <name type="common">Chinese bamboo-partridge</name>
    <name type="synonym">Perdix thoracica</name>
    <dbReference type="NCBI Taxonomy" id="9083"/>
    <lineage>
        <taxon>Eukaryota</taxon>
        <taxon>Metazoa</taxon>
        <taxon>Chordata</taxon>
        <taxon>Craniata</taxon>
        <taxon>Vertebrata</taxon>
        <taxon>Euteleostomi</taxon>
        <taxon>Archelosauria</taxon>
        <taxon>Archosauria</taxon>
        <taxon>Dinosauria</taxon>
        <taxon>Saurischia</taxon>
        <taxon>Theropoda</taxon>
        <taxon>Coelurosauria</taxon>
        <taxon>Aves</taxon>
        <taxon>Neognathae</taxon>
        <taxon>Galloanserae</taxon>
        <taxon>Galliformes</taxon>
        <taxon>Phasianidae</taxon>
        <taxon>Perdicinae</taxon>
        <taxon>Bambusicola</taxon>
    </lineage>
</organism>
<dbReference type="Gene3D" id="3.40.50.720">
    <property type="entry name" value="NAD(P)-binding Rossmann-like Domain"/>
    <property type="match status" value="1"/>
</dbReference>
<dbReference type="GO" id="GO:0006694">
    <property type="term" value="P:steroid biosynthetic process"/>
    <property type="evidence" value="ECO:0007669"/>
    <property type="project" value="InterPro"/>
</dbReference>
<dbReference type="EMBL" id="PPHD01012311">
    <property type="protein sequence ID" value="POI30308.1"/>
    <property type="molecule type" value="Genomic_DNA"/>
</dbReference>
<dbReference type="SUPFAM" id="SSF51735">
    <property type="entry name" value="NAD(P)-binding Rossmann-fold domains"/>
    <property type="match status" value="1"/>
</dbReference>
<sequence length="266" mass="29644">MQEGSTEELHGDLLCESNLTEHTRPLVKSRRTVVTGGGGYLGYNLGCALAKAGVAVVLFDVRKPKWEIPNGADFFKLQKKEQIESINVGGTEVIIDVCKQRNIPRLIYTSTVNVVFGGNPIEEGDEETVPYFPLEKHFNHYSRTKAIADQMVLAANGTLLKGTSEMFGFFLPLVSIQRRLFNFKFGNHKVLMNWVHIGNLVQAHLLAAEALTSEKDYVAVSKQYKHPIPSGQAYYIHDGENVVFSEWIIPLVCITHMCSSSGMCRP</sequence>
<evidence type="ECO:0000256" key="1">
    <source>
        <dbReference type="ARBA" id="ARBA00023002"/>
    </source>
</evidence>
<dbReference type="PANTHER" id="PTHR10366">
    <property type="entry name" value="NAD DEPENDENT EPIMERASE/DEHYDRATASE"/>
    <property type="match status" value="1"/>
</dbReference>
<evidence type="ECO:0000313" key="4">
    <source>
        <dbReference type="Proteomes" id="UP000237246"/>
    </source>
</evidence>
<feature type="domain" description="3-beta hydroxysteroid dehydrogenase/isomerase" evidence="2">
    <location>
        <begin position="73"/>
        <end position="249"/>
    </location>
</feature>
<evidence type="ECO:0000259" key="2">
    <source>
        <dbReference type="Pfam" id="PF01073"/>
    </source>
</evidence>
<comment type="caution">
    <text evidence="3">The sequence shown here is derived from an EMBL/GenBank/DDBJ whole genome shotgun (WGS) entry which is preliminary data.</text>
</comment>
<dbReference type="GO" id="GO:0016616">
    <property type="term" value="F:oxidoreductase activity, acting on the CH-OH group of donors, NAD or NADP as acceptor"/>
    <property type="evidence" value="ECO:0007669"/>
    <property type="project" value="InterPro"/>
</dbReference>
<accession>A0A2P4T1T3</accession>
<dbReference type="InterPro" id="IPR036291">
    <property type="entry name" value="NAD(P)-bd_dom_sf"/>
</dbReference>
<gene>
    <name evidence="3" type="ORF">CIB84_005942</name>
</gene>
<dbReference type="InterPro" id="IPR002225">
    <property type="entry name" value="3Beta_OHSteriod_DH/Estase"/>
</dbReference>
<protein>
    <recommendedName>
        <fullName evidence="2">3-beta hydroxysteroid dehydrogenase/isomerase domain-containing protein</fullName>
    </recommendedName>
</protein>
<dbReference type="AlphaFoldDB" id="A0A2P4T1T3"/>
<dbReference type="PANTHER" id="PTHR10366:SF241">
    <property type="entry name" value="SHORT-CHAIN DEHYDROGENASE_REDUCTASE FAMILY 42E MEMBER 2-RELATED"/>
    <property type="match status" value="1"/>
</dbReference>
<proteinExistence type="predicted"/>
<keyword evidence="4" id="KW-1185">Reference proteome</keyword>